<evidence type="ECO:0000256" key="2">
    <source>
        <dbReference type="ARBA" id="ARBA00022741"/>
    </source>
</evidence>
<name>A0AAN7JQS5_9MYRT</name>
<dbReference type="InterPro" id="IPR052059">
    <property type="entry name" value="CR_Ser/Thr_kinase"/>
</dbReference>
<dbReference type="PANTHER" id="PTHR47973">
    <property type="entry name" value="CYSTEINE-RICH RECEPTOR-LIKE PROTEIN KINASE 3"/>
    <property type="match status" value="1"/>
</dbReference>
<dbReference type="GO" id="GO:0016301">
    <property type="term" value="F:kinase activity"/>
    <property type="evidence" value="ECO:0007669"/>
    <property type="project" value="UniProtKB-KW"/>
</dbReference>
<keyword evidence="3" id="KW-0418">Kinase</keyword>
<dbReference type="EMBL" id="JAXIOK010000017">
    <property type="protein sequence ID" value="KAK4750668.1"/>
    <property type="molecule type" value="Genomic_DNA"/>
</dbReference>
<organism evidence="5 6">
    <name type="scientific">Trapa incisa</name>
    <dbReference type="NCBI Taxonomy" id="236973"/>
    <lineage>
        <taxon>Eukaryota</taxon>
        <taxon>Viridiplantae</taxon>
        <taxon>Streptophyta</taxon>
        <taxon>Embryophyta</taxon>
        <taxon>Tracheophyta</taxon>
        <taxon>Spermatophyta</taxon>
        <taxon>Magnoliopsida</taxon>
        <taxon>eudicotyledons</taxon>
        <taxon>Gunneridae</taxon>
        <taxon>Pentapetalae</taxon>
        <taxon>rosids</taxon>
        <taxon>malvids</taxon>
        <taxon>Myrtales</taxon>
        <taxon>Lythraceae</taxon>
        <taxon>Trapa</taxon>
    </lineage>
</organism>
<keyword evidence="4" id="KW-0067">ATP-binding</keyword>
<comment type="caution">
    <text evidence="5">The sequence shown here is derived from an EMBL/GenBank/DDBJ whole genome shotgun (WGS) entry which is preliminary data.</text>
</comment>
<keyword evidence="6" id="KW-1185">Reference proteome</keyword>
<reference evidence="5 6" key="1">
    <citation type="journal article" date="2023" name="Hortic Res">
        <title>Pangenome of water caltrop reveals structural variations and asymmetric subgenome divergence after allopolyploidization.</title>
        <authorList>
            <person name="Zhang X."/>
            <person name="Chen Y."/>
            <person name="Wang L."/>
            <person name="Yuan Y."/>
            <person name="Fang M."/>
            <person name="Shi L."/>
            <person name="Lu R."/>
            <person name="Comes H.P."/>
            <person name="Ma Y."/>
            <person name="Chen Y."/>
            <person name="Huang G."/>
            <person name="Zhou Y."/>
            <person name="Zheng Z."/>
            <person name="Qiu Y."/>
        </authorList>
    </citation>
    <scope>NUCLEOTIDE SEQUENCE [LARGE SCALE GENOMIC DNA]</scope>
    <source>
        <tissue evidence="5">Roots</tissue>
    </source>
</reference>
<dbReference type="GO" id="GO:0005524">
    <property type="term" value="F:ATP binding"/>
    <property type="evidence" value="ECO:0007669"/>
    <property type="project" value="UniProtKB-KW"/>
</dbReference>
<proteinExistence type="predicted"/>
<dbReference type="SUPFAM" id="SSF56112">
    <property type="entry name" value="Protein kinase-like (PK-like)"/>
    <property type="match status" value="1"/>
</dbReference>
<dbReference type="Gene3D" id="3.30.200.20">
    <property type="entry name" value="Phosphorylase Kinase, domain 1"/>
    <property type="match status" value="1"/>
</dbReference>
<dbReference type="Proteomes" id="UP001345219">
    <property type="component" value="Chromosome 4"/>
</dbReference>
<protein>
    <submittedName>
        <fullName evidence="5">Uncharacterized protein</fullName>
    </submittedName>
</protein>
<gene>
    <name evidence="5" type="ORF">SAY87_004150</name>
</gene>
<dbReference type="InterPro" id="IPR011009">
    <property type="entry name" value="Kinase-like_dom_sf"/>
</dbReference>
<evidence type="ECO:0000256" key="3">
    <source>
        <dbReference type="ARBA" id="ARBA00022777"/>
    </source>
</evidence>
<keyword evidence="2" id="KW-0547">Nucleotide-binding</keyword>
<evidence type="ECO:0000313" key="6">
    <source>
        <dbReference type="Proteomes" id="UP001345219"/>
    </source>
</evidence>
<accession>A0AAN7JQS5</accession>
<evidence type="ECO:0000256" key="4">
    <source>
        <dbReference type="ARBA" id="ARBA00022840"/>
    </source>
</evidence>
<sequence>MSCFSFLKRAGPSLSRHTVEIDEEVSSIQNTKLYTYQELSAATQGFSQAKKIGEGGFGSVYKVWKRHEEGELVTIVDSSLGGDFDAEEATNFLRIGLLCTQDIPMLRPSMSTVVKMLKSEVDVSGEKISVPGILSEYKVKINLSKMDTGEFSDMLSGESSVKRDTFSSGDETFSYATMTFNSIYDRN</sequence>
<keyword evidence="1" id="KW-0808">Transferase</keyword>
<dbReference type="AlphaFoldDB" id="A0AAN7JQS5"/>
<evidence type="ECO:0000256" key="1">
    <source>
        <dbReference type="ARBA" id="ARBA00022679"/>
    </source>
</evidence>
<evidence type="ECO:0000313" key="5">
    <source>
        <dbReference type="EMBL" id="KAK4750668.1"/>
    </source>
</evidence>